<organism evidence="1 2">
    <name type="scientific">Gigaspora margarita</name>
    <dbReference type="NCBI Taxonomy" id="4874"/>
    <lineage>
        <taxon>Eukaryota</taxon>
        <taxon>Fungi</taxon>
        <taxon>Fungi incertae sedis</taxon>
        <taxon>Mucoromycota</taxon>
        <taxon>Glomeromycotina</taxon>
        <taxon>Glomeromycetes</taxon>
        <taxon>Diversisporales</taxon>
        <taxon>Gigasporaceae</taxon>
        <taxon>Gigaspora</taxon>
    </lineage>
</organism>
<keyword evidence="2" id="KW-1185">Reference proteome</keyword>
<dbReference type="EMBL" id="CAJVQB010071297">
    <property type="protein sequence ID" value="CAG8843111.1"/>
    <property type="molecule type" value="Genomic_DNA"/>
</dbReference>
<protein>
    <submittedName>
        <fullName evidence="1">27695_t:CDS:1</fullName>
    </submittedName>
</protein>
<name>A0ABN7WXU3_GIGMA</name>
<evidence type="ECO:0000313" key="2">
    <source>
        <dbReference type="Proteomes" id="UP000789901"/>
    </source>
</evidence>
<dbReference type="Proteomes" id="UP000789901">
    <property type="component" value="Unassembled WGS sequence"/>
</dbReference>
<gene>
    <name evidence="1" type="ORF">GMARGA_LOCUS36363</name>
</gene>
<evidence type="ECO:0000313" key="1">
    <source>
        <dbReference type="EMBL" id="CAG8843111.1"/>
    </source>
</evidence>
<reference evidence="1 2" key="1">
    <citation type="submission" date="2021-06" db="EMBL/GenBank/DDBJ databases">
        <authorList>
            <person name="Kallberg Y."/>
            <person name="Tangrot J."/>
            <person name="Rosling A."/>
        </authorList>
    </citation>
    <scope>NUCLEOTIDE SEQUENCE [LARGE SCALE GENOMIC DNA]</scope>
    <source>
        <strain evidence="1 2">120-4 pot B 10/14</strain>
    </source>
</reference>
<accession>A0ABN7WXU3</accession>
<feature type="non-terminal residue" evidence="1">
    <location>
        <position position="1"/>
    </location>
</feature>
<proteinExistence type="predicted"/>
<sequence>TTNIESSFNVIVPKLLPPSYKFSVAIYDFELEVASNCILFNR</sequence>
<comment type="caution">
    <text evidence="1">The sequence shown here is derived from an EMBL/GenBank/DDBJ whole genome shotgun (WGS) entry which is preliminary data.</text>
</comment>